<dbReference type="RefSeq" id="WP_101540389.1">
    <property type="nucleotide sequence ID" value="NZ_PKGS01000004.1"/>
</dbReference>
<dbReference type="AlphaFoldDB" id="A0A2I1M8A5"/>
<proteinExistence type="predicted"/>
<gene>
    <name evidence="1" type="ORF">CYJ34_05950</name>
</gene>
<evidence type="ECO:0000313" key="1">
    <source>
        <dbReference type="EMBL" id="PKZ16364.1"/>
    </source>
</evidence>
<comment type="caution">
    <text evidence="1">The sequence shown here is derived from an EMBL/GenBank/DDBJ whole genome shotgun (WGS) entry which is preliminary data.</text>
</comment>
<reference evidence="1 2" key="1">
    <citation type="submission" date="2017-12" db="EMBL/GenBank/DDBJ databases">
        <title>Phylogenetic diversity of female urinary microbiome.</title>
        <authorList>
            <person name="Thomas-White K."/>
            <person name="Wolfe A.J."/>
        </authorList>
    </citation>
    <scope>NUCLEOTIDE SEQUENCE [LARGE SCALE GENOMIC DNA]</scope>
    <source>
        <strain evidence="1 2">UMB0119</strain>
    </source>
</reference>
<name>A0A2I1M8A5_9FIRM</name>
<dbReference type="Proteomes" id="UP000234335">
    <property type="component" value="Unassembled WGS sequence"/>
</dbReference>
<keyword evidence="2" id="KW-1185">Reference proteome</keyword>
<accession>A0A2I1M8A5</accession>
<sequence length="211" mass="23971">MLKKIKERLVVMFLATAMTLISIAPGIQSVYASSKSENLIDSYHENNRDINLSKKLTYEKDFIEEIFRIIETTPDNQLENMSEEQLINYFNTKTEKIEFRAEESKNFITPYGWWENTKCGAAIVAVVGGTVFAGAKLLKLKKYIKALGGVKEAAYLVYLYFYYGQLPKEGAKNLGKFVLNLAEMILGIDTIKSQCGDLISESKDRVEYILC</sequence>
<protein>
    <submittedName>
        <fullName evidence="1">Uncharacterized protein</fullName>
    </submittedName>
</protein>
<dbReference type="EMBL" id="PKGS01000004">
    <property type="protein sequence ID" value="PKZ16364.1"/>
    <property type="molecule type" value="Genomic_DNA"/>
</dbReference>
<evidence type="ECO:0000313" key="2">
    <source>
        <dbReference type="Proteomes" id="UP000234335"/>
    </source>
</evidence>
<organism evidence="1 2">
    <name type="scientific">Anaerococcus octavius</name>
    <dbReference type="NCBI Taxonomy" id="54007"/>
    <lineage>
        <taxon>Bacteria</taxon>
        <taxon>Bacillati</taxon>
        <taxon>Bacillota</taxon>
        <taxon>Tissierellia</taxon>
        <taxon>Tissierellales</taxon>
        <taxon>Peptoniphilaceae</taxon>
        <taxon>Anaerococcus</taxon>
    </lineage>
</organism>